<comment type="caution">
    <text evidence="1">The sequence shown here is derived from an EMBL/GenBank/DDBJ whole genome shotgun (WGS) entry which is preliminary data.</text>
</comment>
<reference evidence="1" key="1">
    <citation type="submission" date="2021-12" db="EMBL/GenBank/DDBJ databases">
        <authorList>
            <person name="Rodrigo-Torres L."/>
            <person name="Arahal R. D."/>
            <person name="Lucena T."/>
        </authorList>
    </citation>
    <scope>NUCLEOTIDE SEQUENCE</scope>
    <source>
        <strain evidence="1">CECT 8419</strain>
    </source>
</reference>
<organism evidence="1 2">
    <name type="scientific">Neolewinella maritima</name>
    <dbReference type="NCBI Taxonomy" id="1383882"/>
    <lineage>
        <taxon>Bacteria</taxon>
        <taxon>Pseudomonadati</taxon>
        <taxon>Bacteroidota</taxon>
        <taxon>Saprospiria</taxon>
        <taxon>Saprospirales</taxon>
        <taxon>Lewinellaceae</taxon>
        <taxon>Neolewinella</taxon>
    </lineage>
</organism>
<dbReference type="RefSeq" id="WP_238751791.1">
    <property type="nucleotide sequence ID" value="NZ_CAKLPZ010000003.1"/>
</dbReference>
<dbReference type="EMBL" id="CAKLPZ010000003">
    <property type="protein sequence ID" value="CAH1001933.1"/>
    <property type="molecule type" value="Genomic_DNA"/>
</dbReference>
<gene>
    <name evidence="1" type="ORF">LEM8419_02847</name>
</gene>
<protein>
    <recommendedName>
        <fullName evidence="3">Tetratricopeptide repeat protein</fullName>
    </recommendedName>
</protein>
<evidence type="ECO:0000313" key="1">
    <source>
        <dbReference type="EMBL" id="CAH1001933.1"/>
    </source>
</evidence>
<name>A0ABN8FCF5_9BACT</name>
<keyword evidence="2" id="KW-1185">Reference proteome</keyword>
<sequence length="523" mass="60909">MPTAVKDQLWRLVKSLTKAEKRNFKLYATRAGSTRDNKFIQLFDLLDRMDQADDGAVTKRMQLTAGQYSNLKRHLYQQVLTSLRLLFINKEIDIELREQIDFSHILYGKGLYLDALRSLERCKGKAVEHSRDLLHLEILEFQKLIESRHITLSRQIDNKMDLLLNESAARSYSVLNTSELFNLNIQIHGRYIECGHSRTPEDYRDNELFWASIQTHRADREIAADTFHQKINRFQASMWYHYIQLNFEDALESAMNALTLFHLSTHMTVKDPDLYLRCVYYVSMFAYLTGDDRKMQRYLRVISDFLDDEQVLLNENSQRIGAIYRGLMTLNGQFHRQDWVAADAYGASLRLSYADGSFHPTSHRWGQFLYKFAAICFILRRYEEALDYLNEIINMKAGILREDLLLNSRLLHLLCNYELDNRALVDYHLTNFTRQMRRSTETAEVHRLATAALRKLIRTVTSEQEVVFTELRDALQQVTAADPFEHKALLYLDLSQWVGLHLAPAPAPFPPLRMPVPSGPSGA</sequence>
<dbReference type="Proteomes" id="UP000837803">
    <property type="component" value="Unassembled WGS sequence"/>
</dbReference>
<evidence type="ECO:0000313" key="2">
    <source>
        <dbReference type="Proteomes" id="UP000837803"/>
    </source>
</evidence>
<proteinExistence type="predicted"/>
<evidence type="ECO:0008006" key="3">
    <source>
        <dbReference type="Google" id="ProtNLM"/>
    </source>
</evidence>
<accession>A0ABN8FCF5</accession>